<keyword evidence="4" id="KW-0963">Cytoplasm</keyword>
<dbReference type="KEGG" id="ehx:EMIHUDRAFT_68921"/>
<evidence type="ECO:0000259" key="11">
    <source>
        <dbReference type="Pfam" id="PF12589"/>
    </source>
</evidence>
<evidence type="ECO:0000256" key="8">
    <source>
        <dbReference type="ARBA" id="ARBA00023242"/>
    </source>
</evidence>
<dbReference type="PANTHER" id="PTHR12734:SF0">
    <property type="entry name" value="18S RRNA (GUANINE-N(7))-METHYLTRANSFERASE-RELATED"/>
    <property type="match status" value="1"/>
</dbReference>
<keyword evidence="6" id="KW-0808">Transferase</keyword>
<dbReference type="eggNOG" id="KOG1541">
    <property type="taxonomic scope" value="Eukaryota"/>
</dbReference>
<evidence type="ECO:0008006" key="14">
    <source>
        <dbReference type="Google" id="ProtNLM"/>
    </source>
</evidence>
<keyword evidence="7" id="KW-0949">S-adenosyl-L-methionine</keyword>
<evidence type="ECO:0000256" key="6">
    <source>
        <dbReference type="ARBA" id="ARBA00022679"/>
    </source>
</evidence>
<dbReference type="FunFam" id="3.40.50.150:FF:000216">
    <property type="entry name" value="S-adenosylmethionine-dependent methyltransferase, putative"/>
    <property type="match status" value="1"/>
</dbReference>
<sequence length="287" mass="32246">MASSSKCRPEEQAPPDVFYNESEAAKYLHSSRMIDIQTQMAERALEMLCLPEDEECLLLDVGCGTGLSGEVLEEAGHQWVGCDISRDMLNVAQSREVEGDLCHHDMGCGLPFRQGMFDGAISISAVQWLCYSDRAECNPRQRLLAFFQSLYKCLRRGGRAALQFYPQDGDQLQLLTASAMRAGFGGGLVVDFPHSSKVPSSETPETLPRQTRPAADRPETLQTPRECTAPPPLVLRREDRSYGRRDGRATTKSREWVIQKKEVQRRRGAVVRADSKYTARKRSKVRF</sequence>
<dbReference type="SUPFAM" id="SSF53335">
    <property type="entry name" value="S-adenosyl-L-methionine-dependent methyltransferases"/>
    <property type="match status" value="1"/>
</dbReference>
<dbReference type="InterPro" id="IPR029063">
    <property type="entry name" value="SAM-dependent_MTases_sf"/>
</dbReference>
<accession>A0A0D3I2T6</accession>
<dbReference type="EnsemblProtists" id="EOD05571">
    <property type="protein sequence ID" value="EOD05571"/>
    <property type="gene ID" value="EMIHUDRAFT_68921"/>
</dbReference>
<protein>
    <recommendedName>
        <fullName evidence="14">Methyltransferase</fullName>
    </recommendedName>
</protein>
<reference evidence="13" key="1">
    <citation type="journal article" date="2013" name="Nature">
        <title>Pan genome of the phytoplankton Emiliania underpins its global distribution.</title>
        <authorList>
            <person name="Read B.A."/>
            <person name="Kegel J."/>
            <person name="Klute M.J."/>
            <person name="Kuo A."/>
            <person name="Lefebvre S.C."/>
            <person name="Maumus F."/>
            <person name="Mayer C."/>
            <person name="Miller J."/>
            <person name="Monier A."/>
            <person name="Salamov A."/>
            <person name="Young J."/>
            <person name="Aguilar M."/>
            <person name="Claverie J.M."/>
            <person name="Frickenhaus S."/>
            <person name="Gonzalez K."/>
            <person name="Herman E.K."/>
            <person name="Lin Y.C."/>
            <person name="Napier J."/>
            <person name="Ogata H."/>
            <person name="Sarno A.F."/>
            <person name="Shmutz J."/>
            <person name="Schroeder D."/>
            <person name="de Vargas C."/>
            <person name="Verret F."/>
            <person name="von Dassow P."/>
            <person name="Valentin K."/>
            <person name="Van de Peer Y."/>
            <person name="Wheeler G."/>
            <person name="Dacks J.B."/>
            <person name="Delwiche C.F."/>
            <person name="Dyhrman S.T."/>
            <person name="Glockner G."/>
            <person name="John U."/>
            <person name="Richards T."/>
            <person name="Worden A.Z."/>
            <person name="Zhang X."/>
            <person name="Grigoriev I.V."/>
            <person name="Allen A.E."/>
            <person name="Bidle K."/>
            <person name="Borodovsky M."/>
            <person name="Bowler C."/>
            <person name="Brownlee C."/>
            <person name="Cock J.M."/>
            <person name="Elias M."/>
            <person name="Gladyshev V.N."/>
            <person name="Groth M."/>
            <person name="Guda C."/>
            <person name="Hadaegh A."/>
            <person name="Iglesias-Rodriguez M.D."/>
            <person name="Jenkins J."/>
            <person name="Jones B.M."/>
            <person name="Lawson T."/>
            <person name="Leese F."/>
            <person name="Lindquist E."/>
            <person name="Lobanov A."/>
            <person name="Lomsadze A."/>
            <person name="Malik S.B."/>
            <person name="Marsh M.E."/>
            <person name="Mackinder L."/>
            <person name="Mock T."/>
            <person name="Mueller-Roeber B."/>
            <person name="Pagarete A."/>
            <person name="Parker M."/>
            <person name="Probert I."/>
            <person name="Quesneville H."/>
            <person name="Raines C."/>
            <person name="Rensing S.A."/>
            <person name="Riano-Pachon D.M."/>
            <person name="Richier S."/>
            <person name="Rokitta S."/>
            <person name="Shiraiwa Y."/>
            <person name="Soanes D.M."/>
            <person name="van der Giezen M."/>
            <person name="Wahlund T.M."/>
            <person name="Williams B."/>
            <person name="Wilson W."/>
            <person name="Wolfe G."/>
            <person name="Wurch L.L."/>
        </authorList>
    </citation>
    <scope>NUCLEOTIDE SEQUENCE</scope>
</reference>
<dbReference type="GO" id="GO:0005737">
    <property type="term" value="C:cytoplasm"/>
    <property type="evidence" value="ECO:0007669"/>
    <property type="project" value="UniProtKB-SubCell"/>
</dbReference>
<dbReference type="AlphaFoldDB" id="A0A0D3I2T6"/>
<evidence type="ECO:0000256" key="3">
    <source>
        <dbReference type="ARBA" id="ARBA00005547"/>
    </source>
</evidence>
<dbReference type="HOGENOM" id="CLU_055194_0_2_1"/>
<dbReference type="GO" id="GO:0016435">
    <property type="term" value="F:rRNA (guanine) methyltransferase activity"/>
    <property type="evidence" value="ECO:0007669"/>
    <property type="project" value="InterPro"/>
</dbReference>
<dbReference type="InterPro" id="IPR022238">
    <property type="entry name" value="Bud23_C"/>
</dbReference>
<organism evidence="12 13">
    <name type="scientific">Emiliania huxleyi (strain CCMP1516)</name>
    <dbReference type="NCBI Taxonomy" id="280463"/>
    <lineage>
        <taxon>Eukaryota</taxon>
        <taxon>Haptista</taxon>
        <taxon>Haptophyta</taxon>
        <taxon>Prymnesiophyceae</taxon>
        <taxon>Isochrysidales</taxon>
        <taxon>Noelaerhabdaceae</taxon>
        <taxon>Emiliania</taxon>
    </lineage>
</organism>
<dbReference type="Pfam" id="PF12589">
    <property type="entry name" value="WBS_methylT"/>
    <property type="match status" value="1"/>
</dbReference>
<evidence type="ECO:0000256" key="4">
    <source>
        <dbReference type="ARBA" id="ARBA00022490"/>
    </source>
</evidence>
<keyword evidence="13" id="KW-1185">Reference proteome</keyword>
<dbReference type="GO" id="GO:0005730">
    <property type="term" value="C:nucleolus"/>
    <property type="evidence" value="ECO:0007669"/>
    <property type="project" value="TreeGrafter"/>
</dbReference>
<dbReference type="RefSeq" id="XP_005758000.1">
    <property type="nucleotide sequence ID" value="XM_005757943.1"/>
</dbReference>
<dbReference type="InterPro" id="IPR013216">
    <property type="entry name" value="Methyltransf_11"/>
</dbReference>
<proteinExistence type="inferred from homology"/>
<reference evidence="12" key="2">
    <citation type="submission" date="2024-10" db="UniProtKB">
        <authorList>
            <consortium name="EnsemblProtists"/>
        </authorList>
    </citation>
    <scope>IDENTIFICATION</scope>
</reference>
<dbReference type="STRING" id="2903.R1D3Z4"/>
<dbReference type="InterPro" id="IPR039769">
    <property type="entry name" value="Bud23-like"/>
</dbReference>
<evidence type="ECO:0000256" key="9">
    <source>
        <dbReference type="SAM" id="MobiDB-lite"/>
    </source>
</evidence>
<evidence type="ECO:0000313" key="13">
    <source>
        <dbReference type="Proteomes" id="UP000013827"/>
    </source>
</evidence>
<keyword evidence="8" id="KW-0539">Nucleus</keyword>
<evidence type="ECO:0000256" key="7">
    <source>
        <dbReference type="ARBA" id="ARBA00022691"/>
    </source>
</evidence>
<evidence type="ECO:0000313" key="12">
    <source>
        <dbReference type="EnsemblProtists" id="EOD05571"/>
    </source>
</evidence>
<feature type="compositionally biased region" description="Basic and acidic residues" evidence="9">
    <location>
        <begin position="235"/>
        <end position="253"/>
    </location>
</feature>
<feature type="domain" description="18S rRNA (guanine(1575)-N(7))-methyltransferase Bud23 C-terminal" evidence="11">
    <location>
        <begin position="236"/>
        <end position="283"/>
    </location>
</feature>
<comment type="subcellular location">
    <subcellularLocation>
        <location evidence="2">Cytoplasm</location>
    </subcellularLocation>
    <subcellularLocation>
        <location evidence="1">Nucleus</location>
    </subcellularLocation>
</comment>
<dbReference type="PANTHER" id="PTHR12734">
    <property type="entry name" value="METHYLTRANSFERASE-RELATED"/>
    <property type="match status" value="1"/>
</dbReference>
<dbReference type="Pfam" id="PF08241">
    <property type="entry name" value="Methyltransf_11"/>
    <property type="match status" value="1"/>
</dbReference>
<evidence type="ECO:0000256" key="5">
    <source>
        <dbReference type="ARBA" id="ARBA00022603"/>
    </source>
</evidence>
<feature type="region of interest" description="Disordered" evidence="9">
    <location>
        <begin position="195"/>
        <end position="253"/>
    </location>
</feature>
<evidence type="ECO:0000256" key="2">
    <source>
        <dbReference type="ARBA" id="ARBA00004496"/>
    </source>
</evidence>
<dbReference type="Gene3D" id="3.40.50.150">
    <property type="entry name" value="Vaccinia Virus protein VP39"/>
    <property type="match status" value="1"/>
</dbReference>
<evidence type="ECO:0000256" key="1">
    <source>
        <dbReference type="ARBA" id="ARBA00004123"/>
    </source>
</evidence>
<evidence type="ECO:0000259" key="10">
    <source>
        <dbReference type="Pfam" id="PF08241"/>
    </source>
</evidence>
<dbReference type="PaxDb" id="2903-EOD05571"/>
<comment type="similarity">
    <text evidence="3">Belongs to the class I-like SAM-binding methyltransferase superfamily. BUD23/WBSCR22 family.</text>
</comment>
<dbReference type="CDD" id="cd02440">
    <property type="entry name" value="AdoMet_MTases"/>
    <property type="match status" value="1"/>
</dbReference>
<name>A0A0D3I2T6_EMIH1</name>
<keyword evidence="5" id="KW-0489">Methyltransferase</keyword>
<feature type="domain" description="Methyltransferase type 11" evidence="10">
    <location>
        <begin position="59"/>
        <end position="161"/>
    </location>
</feature>
<dbReference type="GO" id="GO:0070476">
    <property type="term" value="P:rRNA (guanine-N7)-methylation"/>
    <property type="evidence" value="ECO:0007669"/>
    <property type="project" value="InterPro"/>
</dbReference>
<dbReference type="GeneID" id="17251829"/>
<dbReference type="Proteomes" id="UP000013827">
    <property type="component" value="Unassembled WGS sequence"/>
</dbReference>